<proteinExistence type="predicted"/>
<feature type="transmembrane region" description="Helical" evidence="2">
    <location>
        <begin position="156"/>
        <end position="176"/>
    </location>
</feature>
<evidence type="ECO:0000313" key="4">
    <source>
        <dbReference type="EMBL" id="MFD1535168.1"/>
    </source>
</evidence>
<organism evidence="4 5">
    <name type="scientific">Pseudonocardia aurantiaca</name>
    <dbReference type="NCBI Taxonomy" id="75290"/>
    <lineage>
        <taxon>Bacteria</taxon>
        <taxon>Bacillati</taxon>
        <taxon>Actinomycetota</taxon>
        <taxon>Actinomycetes</taxon>
        <taxon>Pseudonocardiales</taxon>
        <taxon>Pseudonocardiaceae</taxon>
        <taxon>Pseudonocardia</taxon>
    </lineage>
</organism>
<feature type="transmembrane region" description="Helical" evidence="2">
    <location>
        <begin position="213"/>
        <end position="232"/>
    </location>
</feature>
<keyword evidence="2" id="KW-0472">Membrane</keyword>
<dbReference type="InterPro" id="IPR025326">
    <property type="entry name" value="DUF4232"/>
</dbReference>
<evidence type="ECO:0000313" key="5">
    <source>
        <dbReference type="Proteomes" id="UP001597145"/>
    </source>
</evidence>
<protein>
    <submittedName>
        <fullName evidence="4">DUF4232 domain-containing protein</fullName>
    </submittedName>
</protein>
<feature type="transmembrane region" description="Helical" evidence="2">
    <location>
        <begin position="116"/>
        <end position="135"/>
    </location>
</feature>
<keyword evidence="2" id="KW-0812">Transmembrane</keyword>
<keyword evidence="2" id="KW-1133">Transmembrane helix</keyword>
<sequence length="415" mass="41629">MTARAARLTVVAGLLVMIVAGIVASRYTPFWFDPDEGCALLGRCATAAADVVLRLMWWAVAAGLAIVGLGLVAAWRTLPAPPAPVRPLPAPVRAIAAGVIGLVLCTVLGWGVLLAALFAAHLVPAALCVLWLVQARTVLAVDRVAAPAHRSAGRRWVGALAASALAVAAMACLADGPVDGRLLPVVDAVVLASTLLLDGVLPVRRERVGVPRLGAAVLAVLVVGAATGYLVLDRPYQAPVTAPVAQPPPAPSPVPSPAPAHAPVPPPPVDASIACTPDDLVWATTGWDAAMGTRAVTVVATHDGPGPCYVDGFASITLSQGGRALQLTVEPGSVAEPGSPVTAARVGIAPGGSAYFGLLWKGYGAAADEESPQSLSVVLPGAASPSDVPLSGGPAPFDLVDGGTVVVGPWQPGPA</sequence>
<feature type="region of interest" description="Disordered" evidence="1">
    <location>
        <begin position="242"/>
        <end position="267"/>
    </location>
</feature>
<reference evidence="5" key="1">
    <citation type="journal article" date="2019" name="Int. J. Syst. Evol. Microbiol.">
        <title>The Global Catalogue of Microorganisms (GCM) 10K type strain sequencing project: providing services to taxonomists for standard genome sequencing and annotation.</title>
        <authorList>
            <consortium name="The Broad Institute Genomics Platform"/>
            <consortium name="The Broad Institute Genome Sequencing Center for Infectious Disease"/>
            <person name="Wu L."/>
            <person name="Ma J."/>
        </authorList>
    </citation>
    <scope>NUCLEOTIDE SEQUENCE [LARGE SCALE GENOMIC DNA]</scope>
    <source>
        <strain evidence="5">JCM 12165</strain>
    </source>
</reference>
<feature type="transmembrane region" description="Helical" evidence="2">
    <location>
        <begin position="90"/>
        <end position="110"/>
    </location>
</feature>
<feature type="domain" description="DUF4232" evidence="3">
    <location>
        <begin position="275"/>
        <end position="411"/>
    </location>
</feature>
<feature type="transmembrane region" description="Helical" evidence="2">
    <location>
        <begin position="55"/>
        <end position="78"/>
    </location>
</feature>
<accession>A0ABW4FYE1</accession>
<dbReference type="RefSeq" id="WP_343984429.1">
    <property type="nucleotide sequence ID" value="NZ_BAAAJG010000021.1"/>
</dbReference>
<dbReference type="Proteomes" id="UP001597145">
    <property type="component" value="Unassembled WGS sequence"/>
</dbReference>
<name>A0ABW4FYE1_9PSEU</name>
<dbReference type="EMBL" id="JBHUCP010000050">
    <property type="protein sequence ID" value="MFD1535168.1"/>
    <property type="molecule type" value="Genomic_DNA"/>
</dbReference>
<evidence type="ECO:0000256" key="1">
    <source>
        <dbReference type="SAM" id="MobiDB-lite"/>
    </source>
</evidence>
<feature type="transmembrane region" description="Helical" evidence="2">
    <location>
        <begin position="182"/>
        <end position="201"/>
    </location>
</feature>
<keyword evidence="5" id="KW-1185">Reference proteome</keyword>
<evidence type="ECO:0000259" key="3">
    <source>
        <dbReference type="Pfam" id="PF14016"/>
    </source>
</evidence>
<gene>
    <name evidence="4" type="ORF">ACFSCY_37750</name>
</gene>
<evidence type="ECO:0000256" key="2">
    <source>
        <dbReference type="SAM" id="Phobius"/>
    </source>
</evidence>
<feature type="compositionally biased region" description="Pro residues" evidence="1">
    <location>
        <begin position="245"/>
        <end position="267"/>
    </location>
</feature>
<dbReference type="Pfam" id="PF14016">
    <property type="entry name" value="DUF4232"/>
    <property type="match status" value="1"/>
</dbReference>
<comment type="caution">
    <text evidence="4">The sequence shown here is derived from an EMBL/GenBank/DDBJ whole genome shotgun (WGS) entry which is preliminary data.</text>
</comment>